<comment type="caution">
    <text evidence="2">The sequence shown here is derived from an EMBL/GenBank/DDBJ whole genome shotgun (WGS) entry which is preliminary data.</text>
</comment>
<feature type="compositionally biased region" description="Basic and acidic residues" evidence="1">
    <location>
        <begin position="83"/>
        <end position="94"/>
    </location>
</feature>
<dbReference type="OrthoDB" id="770601at2"/>
<feature type="compositionally biased region" description="Basic and acidic residues" evidence="1">
    <location>
        <begin position="42"/>
        <end position="63"/>
    </location>
</feature>
<reference evidence="3" key="1">
    <citation type="submission" date="2018-05" db="EMBL/GenBank/DDBJ databases">
        <title>Pedobacter paludis sp. nov., isolated from wetland soil.</title>
        <authorList>
            <person name="Zhang Y."/>
        </authorList>
    </citation>
    <scope>NUCLEOTIDE SEQUENCE [LARGE SCALE GENOMIC DNA]</scope>
    <source>
        <strain evidence="3">R-8</strain>
    </source>
</reference>
<organism evidence="2 3">
    <name type="scientific">Pedobacter paludis</name>
    <dbReference type="NCBI Taxonomy" id="2203212"/>
    <lineage>
        <taxon>Bacteria</taxon>
        <taxon>Pseudomonadati</taxon>
        <taxon>Bacteroidota</taxon>
        <taxon>Sphingobacteriia</taxon>
        <taxon>Sphingobacteriales</taxon>
        <taxon>Sphingobacteriaceae</taxon>
        <taxon>Pedobacter</taxon>
    </lineage>
</organism>
<dbReference type="Proteomes" id="UP000245391">
    <property type="component" value="Unassembled WGS sequence"/>
</dbReference>
<feature type="compositionally biased region" description="Polar residues" evidence="1">
    <location>
        <begin position="64"/>
        <end position="82"/>
    </location>
</feature>
<feature type="region of interest" description="Disordered" evidence="1">
    <location>
        <begin position="1"/>
        <end position="94"/>
    </location>
</feature>
<evidence type="ECO:0000313" key="2">
    <source>
        <dbReference type="EMBL" id="PWS31880.1"/>
    </source>
</evidence>
<dbReference type="RefSeq" id="WP_109929337.1">
    <property type="nucleotide sequence ID" value="NZ_QGNY01000003.1"/>
</dbReference>
<evidence type="ECO:0000256" key="1">
    <source>
        <dbReference type="SAM" id="MobiDB-lite"/>
    </source>
</evidence>
<dbReference type="EMBL" id="QGNY01000003">
    <property type="protein sequence ID" value="PWS31880.1"/>
    <property type="molecule type" value="Genomic_DNA"/>
</dbReference>
<evidence type="ECO:0000313" key="3">
    <source>
        <dbReference type="Proteomes" id="UP000245391"/>
    </source>
</evidence>
<protein>
    <submittedName>
        <fullName evidence="2">Uncharacterized protein</fullName>
    </submittedName>
</protein>
<proteinExistence type="predicted"/>
<name>A0A317EY30_9SPHI</name>
<dbReference type="AlphaFoldDB" id="A0A317EY30"/>
<feature type="compositionally biased region" description="Polar residues" evidence="1">
    <location>
        <begin position="1"/>
        <end position="11"/>
    </location>
</feature>
<accession>A0A317EY30</accession>
<keyword evidence="3" id="KW-1185">Reference proteome</keyword>
<sequence length="94" mass="10495">MNTGEENNNLINPEKDKNENQNIEWDNGDPTYGHAVNPSSFKKKDAPEEEHLKTSEKDVDKQINTDLKNLNLANDSDVGNRNSENEKGIGGKSL</sequence>
<gene>
    <name evidence="2" type="ORF">DF947_08770</name>
</gene>